<dbReference type="InterPro" id="IPR040227">
    <property type="entry name" value="Nibrin-rel"/>
</dbReference>
<dbReference type="FunFam" id="2.60.200.20:FF:000017">
    <property type="entry name" value="Nibrin"/>
    <property type="match status" value="1"/>
</dbReference>
<dbReference type="GO" id="GO:0007095">
    <property type="term" value="P:mitotic G2 DNA damage checkpoint signaling"/>
    <property type="evidence" value="ECO:0007669"/>
    <property type="project" value="InterPro"/>
</dbReference>
<dbReference type="EMBL" id="VZRH01002845">
    <property type="protein sequence ID" value="NWT95886.1"/>
    <property type="molecule type" value="Genomic_DNA"/>
</dbReference>
<reference evidence="14 15" key="1">
    <citation type="submission" date="2019-09" db="EMBL/GenBank/DDBJ databases">
        <title>Bird 10,000 Genomes (B10K) Project - Family phase.</title>
        <authorList>
            <person name="Zhang G."/>
        </authorList>
    </citation>
    <scope>NUCLEOTIDE SEQUENCE [LARGE SCALE GENOMIC DNA]</scope>
    <source>
        <strain evidence="14">B10K-DU-012-38</strain>
        <tissue evidence="14">Muscle</tissue>
    </source>
</reference>
<keyword evidence="9" id="KW-0469">Meiosis</keyword>
<evidence type="ECO:0000313" key="14">
    <source>
        <dbReference type="EMBL" id="NWT95886.1"/>
    </source>
</evidence>
<organism evidence="14 15">
    <name type="scientific">Urocynchramus pylzowi</name>
    <dbReference type="NCBI Taxonomy" id="571890"/>
    <lineage>
        <taxon>Eukaryota</taxon>
        <taxon>Metazoa</taxon>
        <taxon>Chordata</taxon>
        <taxon>Craniata</taxon>
        <taxon>Vertebrata</taxon>
        <taxon>Euteleostomi</taxon>
        <taxon>Archelosauria</taxon>
        <taxon>Archosauria</taxon>
        <taxon>Dinosauria</taxon>
        <taxon>Saurischia</taxon>
        <taxon>Theropoda</taxon>
        <taxon>Coelurosauria</taxon>
        <taxon>Aves</taxon>
        <taxon>Neognathae</taxon>
        <taxon>Neoaves</taxon>
        <taxon>Telluraves</taxon>
        <taxon>Australaves</taxon>
        <taxon>Passeriformes</taxon>
        <taxon>Passeroidea</taxon>
        <taxon>Fringillidae</taxon>
        <taxon>Urocynchramus</taxon>
    </lineage>
</organism>
<dbReference type="GO" id="GO:0030870">
    <property type="term" value="C:Mre11 complex"/>
    <property type="evidence" value="ECO:0007669"/>
    <property type="project" value="InterPro"/>
</dbReference>
<dbReference type="Pfam" id="PF00533">
    <property type="entry name" value="BRCT"/>
    <property type="match status" value="1"/>
</dbReference>
<keyword evidence="6" id="KW-0779">Telomere</keyword>
<dbReference type="Gene3D" id="3.40.50.10190">
    <property type="entry name" value="BRCT domain"/>
    <property type="match status" value="1"/>
</dbReference>
<dbReference type="Gene3D" id="2.60.200.20">
    <property type="match status" value="1"/>
</dbReference>
<feature type="compositionally biased region" description="Polar residues" evidence="12">
    <location>
        <begin position="418"/>
        <end position="428"/>
    </location>
</feature>
<evidence type="ECO:0000256" key="11">
    <source>
        <dbReference type="ARBA" id="ARBA00044757"/>
    </source>
</evidence>
<feature type="region of interest" description="Disordered" evidence="12">
    <location>
        <begin position="734"/>
        <end position="762"/>
    </location>
</feature>
<dbReference type="InterPro" id="IPR013908">
    <property type="entry name" value="Nibrin_C"/>
</dbReference>
<dbReference type="Pfam" id="PF00498">
    <property type="entry name" value="FHA"/>
    <property type="match status" value="1"/>
</dbReference>
<dbReference type="InterPro" id="IPR008984">
    <property type="entry name" value="SMAD_FHA_dom_sf"/>
</dbReference>
<evidence type="ECO:0000256" key="1">
    <source>
        <dbReference type="ARBA" id="ARBA00004322"/>
    </source>
</evidence>
<keyword evidence="10" id="KW-0131">Cell cycle</keyword>
<evidence type="ECO:0000256" key="5">
    <source>
        <dbReference type="ARBA" id="ARBA00022763"/>
    </source>
</evidence>
<evidence type="ECO:0000256" key="12">
    <source>
        <dbReference type="SAM" id="MobiDB-lite"/>
    </source>
</evidence>
<dbReference type="FunFam" id="3.40.50.10190:FF:000024">
    <property type="entry name" value="Nibrin"/>
    <property type="match status" value="1"/>
</dbReference>
<evidence type="ECO:0000256" key="6">
    <source>
        <dbReference type="ARBA" id="ARBA00022895"/>
    </source>
</evidence>
<proteinExistence type="inferred from homology"/>
<comment type="similarity">
    <text evidence="11">Belongs to the Nibrin family.</text>
</comment>
<evidence type="ECO:0000256" key="10">
    <source>
        <dbReference type="ARBA" id="ARBA00023306"/>
    </source>
</evidence>
<evidence type="ECO:0000256" key="3">
    <source>
        <dbReference type="ARBA" id="ARBA00020013"/>
    </source>
</evidence>
<sequence>MWKLVPASGKGEPYRLLSGVEYVVGRRSCTILIQDDQSISRSHAVLTVSRPEASPSQSLSVPILTVRDTSKYGTFVNGSKLNGTSVSLQSGDRINFGVFESKFRVEYEPLVVCSSCLDVAQKNALNQAIQQLGGLVVNEWTKECTHLVMVSVKVTVKTICALICARPIIKPEFFPELIRAIQSRQQLPNHESFYPPVDEPSIGSENLDLSEHHERRKIFSGKTFVFLTAKQHKKLGPAVVLGGGEVKLMTEGRKEVPLLLSPEVCVVDVGLANSQISGSDSMTNWTDSILTDLERKNLRAIPEAEIGLAVIFMSTEKYCNPQKQPASKAVPESSASAVVGRAISQSLAVDETIMPTAAGSSNLYIADTEEQTCMEIENTPQVHRQRKMAFQDTTGKKNSGTSGSLNAGTSIPRGNRMSGFSQRSQPVSPSKIPEAGKPRESASRHQSNSITNYFQVSRKRERAEEEETSIPKLAKLEERSLPLPKCTESTTSLICNSEAKQHQKKNNILDPVPNFAEDMGIKPVRESVKLTSDRTDTKTTSSENHAPKKRKELDDLSKDTEALEIVFGSGDVDWEDQIADHDQEAQRNKRKKPCLEAKGSRIQEVNVSQGEENKLLKEEELGSVLTSEMKSNIKQESPDLVRSQLINHSKLQDDSSNLPSRLLLTEFRSLVVSHPRQNSHLAGNTSYRGKKNFKMFKKVTYPGAGQLPHIIGGSDLIAHHAKKNSELEDWLRQEMEEQNRQAREESLADDLFRYDPNVKRRR</sequence>
<dbReference type="PROSITE" id="PS50006">
    <property type="entry name" value="FHA_DOMAIN"/>
    <property type="match status" value="1"/>
</dbReference>
<dbReference type="GO" id="GO:0051321">
    <property type="term" value="P:meiotic cell cycle"/>
    <property type="evidence" value="ECO:0007669"/>
    <property type="project" value="UniProtKB-KW"/>
</dbReference>
<evidence type="ECO:0000259" key="13">
    <source>
        <dbReference type="PROSITE" id="PS50006"/>
    </source>
</evidence>
<feature type="compositionally biased region" description="Basic and acidic residues" evidence="12">
    <location>
        <begin position="527"/>
        <end position="537"/>
    </location>
</feature>
<dbReference type="GO" id="GO:0003684">
    <property type="term" value="F:damaged DNA binding"/>
    <property type="evidence" value="ECO:0007669"/>
    <property type="project" value="TreeGrafter"/>
</dbReference>
<evidence type="ECO:0000256" key="2">
    <source>
        <dbReference type="ARBA" id="ARBA00004574"/>
    </source>
</evidence>
<dbReference type="InterPro" id="IPR000253">
    <property type="entry name" value="FHA_dom"/>
</dbReference>
<dbReference type="PANTHER" id="PTHR12162:SF0">
    <property type="entry name" value="NIBRIN"/>
    <property type="match status" value="1"/>
</dbReference>
<dbReference type="CDD" id="cd17741">
    <property type="entry name" value="BRCT_nibrin"/>
    <property type="match status" value="1"/>
</dbReference>
<evidence type="ECO:0000256" key="9">
    <source>
        <dbReference type="ARBA" id="ARBA00023254"/>
    </source>
</evidence>
<dbReference type="GO" id="GO:0000724">
    <property type="term" value="P:double-strand break repair via homologous recombination"/>
    <property type="evidence" value="ECO:0007669"/>
    <property type="project" value="TreeGrafter"/>
</dbReference>
<protein>
    <recommendedName>
        <fullName evidence="3">Nibrin</fullName>
    </recommendedName>
</protein>
<keyword evidence="15" id="KW-1185">Reference proteome</keyword>
<evidence type="ECO:0000256" key="7">
    <source>
        <dbReference type="ARBA" id="ARBA00023204"/>
    </source>
</evidence>
<dbReference type="SMART" id="SM01348">
    <property type="entry name" value="Nbs1_C"/>
    <property type="match status" value="1"/>
</dbReference>
<evidence type="ECO:0000313" key="15">
    <source>
        <dbReference type="Proteomes" id="UP000524542"/>
    </source>
</evidence>
<keyword evidence="5" id="KW-0227">DNA damage</keyword>
<accession>A0A7K5SUU4</accession>
<name>A0A7K5SUU4_9FRIN</name>
<gene>
    <name evidence="14" type="primary">Nbn</name>
    <name evidence="14" type="ORF">UROPYL_R04189</name>
</gene>
<dbReference type="CDD" id="cd22667">
    <property type="entry name" value="FHA_NBN"/>
    <property type="match status" value="1"/>
</dbReference>
<dbReference type="InterPro" id="IPR001357">
    <property type="entry name" value="BRCT_dom"/>
</dbReference>
<dbReference type="SUPFAM" id="SSF49879">
    <property type="entry name" value="SMAD/FHA domain"/>
    <property type="match status" value="1"/>
</dbReference>
<dbReference type="Proteomes" id="UP000524542">
    <property type="component" value="Unassembled WGS sequence"/>
</dbReference>
<dbReference type="GO" id="GO:0016605">
    <property type="term" value="C:PML body"/>
    <property type="evidence" value="ECO:0007669"/>
    <property type="project" value="UniProtKB-SubCell"/>
</dbReference>
<comment type="subcellular location">
    <subcellularLocation>
        <location evidence="2">Chromosome</location>
        <location evidence="2">Telomere</location>
    </subcellularLocation>
    <subcellularLocation>
        <location evidence="1">Nucleus</location>
        <location evidence="1">PML body</location>
    </subcellularLocation>
</comment>
<keyword evidence="4" id="KW-0158">Chromosome</keyword>
<dbReference type="InterPro" id="IPR043014">
    <property type="entry name" value="Nibrin_BRCT2_sf"/>
</dbReference>
<feature type="compositionally biased region" description="Polar residues" evidence="12">
    <location>
        <begin position="391"/>
        <end position="409"/>
    </location>
</feature>
<keyword evidence="7" id="KW-0234">DNA repair</keyword>
<feature type="domain" description="FHA" evidence="13">
    <location>
        <begin position="22"/>
        <end position="81"/>
    </location>
</feature>
<feature type="region of interest" description="Disordered" evidence="12">
    <location>
        <begin position="527"/>
        <end position="555"/>
    </location>
</feature>
<evidence type="ECO:0000256" key="4">
    <source>
        <dbReference type="ARBA" id="ARBA00022454"/>
    </source>
</evidence>
<feature type="compositionally biased region" description="Basic and acidic residues" evidence="12">
    <location>
        <begin position="434"/>
        <end position="443"/>
    </location>
</feature>
<dbReference type="GO" id="GO:0000723">
    <property type="term" value="P:telomere maintenance"/>
    <property type="evidence" value="ECO:0007669"/>
    <property type="project" value="InterPro"/>
</dbReference>
<dbReference type="SUPFAM" id="SSF52113">
    <property type="entry name" value="BRCT domain"/>
    <property type="match status" value="1"/>
</dbReference>
<dbReference type="GO" id="GO:0000781">
    <property type="term" value="C:chromosome, telomeric region"/>
    <property type="evidence" value="ECO:0007669"/>
    <property type="project" value="UniProtKB-SubCell"/>
</dbReference>
<dbReference type="Pfam" id="PF16508">
    <property type="entry name" value="NIBRIN_BRCT_II"/>
    <property type="match status" value="1"/>
</dbReference>
<dbReference type="SMART" id="SM00240">
    <property type="entry name" value="FHA"/>
    <property type="match status" value="1"/>
</dbReference>
<dbReference type="InterPro" id="IPR032429">
    <property type="entry name" value="Nibrin_BRCT2"/>
</dbReference>
<feature type="region of interest" description="Disordered" evidence="12">
    <location>
        <begin position="378"/>
        <end position="469"/>
    </location>
</feature>
<feature type="non-terminal residue" evidence="14">
    <location>
        <position position="762"/>
    </location>
</feature>
<dbReference type="InterPro" id="IPR016592">
    <property type="entry name" value="Nibrin_met"/>
</dbReference>
<dbReference type="InterPro" id="IPR036420">
    <property type="entry name" value="BRCT_dom_sf"/>
</dbReference>
<dbReference type="AlphaFoldDB" id="A0A7K5SUU4"/>
<dbReference type="Pfam" id="PF08599">
    <property type="entry name" value="Nbs1_C"/>
    <property type="match status" value="1"/>
</dbReference>
<feature type="non-terminal residue" evidence="14">
    <location>
        <position position="1"/>
    </location>
</feature>
<dbReference type="PIRSF" id="PIRSF011869">
    <property type="entry name" value="Nibrin_animal"/>
    <property type="match status" value="1"/>
</dbReference>
<dbReference type="PANTHER" id="PTHR12162">
    <property type="entry name" value="NIBRIN-RELATED"/>
    <property type="match status" value="1"/>
</dbReference>
<keyword evidence="8" id="KW-0539">Nucleus</keyword>
<dbReference type="Gene3D" id="3.40.50.10980">
    <property type="entry name" value="Nibrin, BRCT2 domain"/>
    <property type="match status" value="1"/>
</dbReference>
<evidence type="ECO:0000256" key="8">
    <source>
        <dbReference type="ARBA" id="ARBA00023242"/>
    </source>
</evidence>
<feature type="compositionally biased region" description="Polar residues" evidence="12">
    <location>
        <begin position="444"/>
        <end position="455"/>
    </location>
</feature>
<dbReference type="FunFam" id="3.40.50.10980:FF:000001">
    <property type="entry name" value="Nibrin"/>
    <property type="match status" value="1"/>
</dbReference>
<comment type="caution">
    <text evidence="14">The sequence shown here is derived from an EMBL/GenBank/DDBJ whole genome shotgun (WGS) entry which is preliminary data.</text>
</comment>